<organism evidence="2">
    <name type="scientific">Pyramimonas obovata</name>
    <dbReference type="NCBI Taxonomy" id="1411642"/>
    <lineage>
        <taxon>Eukaryota</taxon>
        <taxon>Viridiplantae</taxon>
        <taxon>Chlorophyta</taxon>
        <taxon>Pyramimonadophyceae</taxon>
        <taxon>Pyramimonadales</taxon>
        <taxon>Pyramimonadaceae</taxon>
        <taxon>Pyramimonas</taxon>
        <taxon>Pyramimonas incertae sedis</taxon>
    </lineage>
</organism>
<dbReference type="PANTHER" id="PTHR22957:SF507">
    <property type="entry name" value="OS08G0547200 PROTEIN"/>
    <property type="match status" value="1"/>
</dbReference>
<dbReference type="AlphaFoldDB" id="A0A7S0R2B9"/>
<dbReference type="GO" id="GO:0005096">
    <property type="term" value="F:GTPase activator activity"/>
    <property type="evidence" value="ECO:0007669"/>
    <property type="project" value="TreeGrafter"/>
</dbReference>
<dbReference type="PANTHER" id="PTHR22957">
    <property type="entry name" value="TBC1 DOMAIN FAMILY MEMBER GTPASE-ACTIVATING PROTEIN"/>
    <property type="match status" value="1"/>
</dbReference>
<dbReference type="Gene3D" id="1.10.472.80">
    <property type="entry name" value="Ypt/Rab-GAP domain of gyp1p, domain 3"/>
    <property type="match status" value="1"/>
</dbReference>
<proteinExistence type="predicted"/>
<dbReference type="SUPFAM" id="SSF47923">
    <property type="entry name" value="Ypt/Rab-GAP domain of gyp1p"/>
    <property type="match status" value="2"/>
</dbReference>
<evidence type="ECO:0000313" key="2">
    <source>
        <dbReference type="EMBL" id="CAD8665067.1"/>
    </source>
</evidence>
<reference evidence="2" key="1">
    <citation type="submission" date="2021-01" db="EMBL/GenBank/DDBJ databases">
        <authorList>
            <person name="Corre E."/>
            <person name="Pelletier E."/>
            <person name="Niang G."/>
            <person name="Scheremetjew M."/>
            <person name="Finn R."/>
            <person name="Kale V."/>
            <person name="Holt S."/>
            <person name="Cochrane G."/>
            <person name="Meng A."/>
            <person name="Brown T."/>
            <person name="Cohen L."/>
        </authorList>
    </citation>
    <scope>NUCLEOTIDE SEQUENCE</scope>
    <source>
        <strain evidence="2">CCMP722</strain>
    </source>
</reference>
<feature type="domain" description="Rab-GAP TBC" evidence="1">
    <location>
        <begin position="48"/>
        <end position="292"/>
    </location>
</feature>
<dbReference type="Gene3D" id="1.10.8.270">
    <property type="entry name" value="putative rabgap domain of human tbc1 domain family member 14 like domains"/>
    <property type="match status" value="1"/>
</dbReference>
<dbReference type="InterPro" id="IPR035969">
    <property type="entry name" value="Rab-GAP_TBC_sf"/>
</dbReference>
<dbReference type="PROSITE" id="PS50086">
    <property type="entry name" value="TBC_RABGAP"/>
    <property type="match status" value="1"/>
</dbReference>
<dbReference type="SMART" id="SM00164">
    <property type="entry name" value="TBC"/>
    <property type="match status" value="1"/>
</dbReference>
<name>A0A7S0R2B9_9CHLO</name>
<sequence>MSLCGLGPCDCRVVPVDDGLQVEYWQQLFATDPAASLSRSLPVIASGGMHPDLRVTLWPLLLGVLPAGSSKSEQDTLRSQQRVLYTDLLQRLRSSQAKLEQEYAQQGGTETWFLTHKRILSDTFRTEPTSSFYNTECREARLAILERILVAYALTDPPTGYCQGMADLASAFLQVVWRDVPTDPLPTYDAVLSMPVGEANQSVLAEVEVFSLFQALMESRMRANFQITGEGMKAQYHELNRLLLQVDPKLHAHLARCAGDHVYSFRALLVLFRRELTHDDCCAFWEALWALERQLDRKLQLHCIIGVLYQNRKEIMRSRSSLEEMLRLFNDLPKTADAKSLIAGTRLVLNLERRKTRGS</sequence>
<accession>A0A7S0R2B9</accession>
<protein>
    <recommendedName>
        <fullName evidence="1">Rab-GAP TBC domain-containing protein</fullName>
    </recommendedName>
</protein>
<evidence type="ECO:0000259" key="1">
    <source>
        <dbReference type="PROSITE" id="PS50086"/>
    </source>
</evidence>
<gene>
    <name evidence="2" type="ORF">POBO1169_LOCUS8022</name>
</gene>
<dbReference type="Pfam" id="PF00566">
    <property type="entry name" value="RabGAP-TBC"/>
    <property type="match status" value="1"/>
</dbReference>
<dbReference type="EMBL" id="HBFA01015582">
    <property type="protein sequence ID" value="CAD8665067.1"/>
    <property type="molecule type" value="Transcribed_RNA"/>
</dbReference>
<dbReference type="InterPro" id="IPR000195">
    <property type="entry name" value="Rab-GAP-TBC_dom"/>
</dbReference>